<dbReference type="AlphaFoldDB" id="A0A8J8SX82"/>
<comment type="caution">
    <text evidence="1">The sequence shown here is derived from an EMBL/GenBank/DDBJ whole genome shotgun (WGS) entry which is preliminary data.</text>
</comment>
<protein>
    <submittedName>
        <fullName evidence="1">Uncharacterized protein</fullName>
    </submittedName>
</protein>
<accession>A0A8J8SX82</accession>
<organism evidence="1 2">
    <name type="scientific">Halteria grandinella</name>
    <dbReference type="NCBI Taxonomy" id="5974"/>
    <lineage>
        <taxon>Eukaryota</taxon>
        <taxon>Sar</taxon>
        <taxon>Alveolata</taxon>
        <taxon>Ciliophora</taxon>
        <taxon>Intramacronucleata</taxon>
        <taxon>Spirotrichea</taxon>
        <taxon>Stichotrichia</taxon>
        <taxon>Sporadotrichida</taxon>
        <taxon>Halteriidae</taxon>
        <taxon>Halteria</taxon>
    </lineage>
</organism>
<dbReference type="EMBL" id="RRYP01017377">
    <property type="protein sequence ID" value="TNV74149.1"/>
    <property type="molecule type" value="Genomic_DNA"/>
</dbReference>
<sequence length="283" mass="32909">MNKFTLGLYQVSNLDNKMLLKMQELQNECKNLVKINIFETLPLDIISSKQQLQVNKLQVDFDTNTFEISIENLSQLQILEEFEASIGFNIKIQASEQKISCPPKMTIKMEKIISSRIETIFEILDAFQNYENVSILHLKSWMCKIPQGKPFMQLYSKLQHFQSIRDLIIPFSCEEDTIQSLMNLLQALKKLVHLSLENFIDEPEIDSVVNKLSQYAFGNMLNLRTLSFFVNSPIQMSNFFNCYQRPSPLTITIIQANGFALRTRFIYDRGQEGIMISKFDNNF</sequence>
<gene>
    <name evidence="1" type="ORF">FGO68_gene3870</name>
</gene>
<name>A0A8J8SX82_HALGN</name>
<reference evidence="1" key="1">
    <citation type="submission" date="2019-06" db="EMBL/GenBank/DDBJ databases">
        <authorList>
            <person name="Zheng W."/>
        </authorList>
    </citation>
    <scope>NUCLEOTIDE SEQUENCE</scope>
    <source>
        <strain evidence="1">QDHG01</strain>
    </source>
</reference>
<proteinExistence type="predicted"/>
<keyword evidence="2" id="KW-1185">Reference proteome</keyword>
<evidence type="ECO:0000313" key="2">
    <source>
        <dbReference type="Proteomes" id="UP000785679"/>
    </source>
</evidence>
<dbReference type="Proteomes" id="UP000785679">
    <property type="component" value="Unassembled WGS sequence"/>
</dbReference>
<evidence type="ECO:0000313" key="1">
    <source>
        <dbReference type="EMBL" id="TNV74149.1"/>
    </source>
</evidence>